<evidence type="ECO:0000256" key="7">
    <source>
        <dbReference type="ARBA" id="ARBA00022670"/>
    </source>
</evidence>
<dbReference type="EMBL" id="JAWRVE010000023">
    <property type="protein sequence ID" value="KAL1874284.1"/>
    <property type="molecule type" value="Genomic_DNA"/>
</dbReference>
<keyword evidence="16" id="KW-1185">Reference proteome</keyword>
<sequence length="507" mass="55479">MTQIDETSCLSIQLKLHKDDLKYPAKTHAHKVKTELAAADSSSSAGLIYLPGQNSAQFEDTDGEKPFRQRRYAFYLSGADFPGCAVTFDIARDVLILWIPIRKPEQIIWFGALPSVEECAARYDVDSVKDITGLQTYLRGTLTANTTLYVLHESQTPPSPRGLASSFTVDHSALQPAMDLARAVKSEFEIAQIREANWISSEAHRHVQRHIKSLTSEAQVENLFISKCRELGAKKQAYPVIAGSGPNAATLHYGANNQDFGDRQLMVLDAGAEYECYASDVTRTFPLNGAFSPEAKEVYAIVEEMQDACISMIKPGASWTAITSKAQVVALDGLKGLGIIRPGPTGEEPISILRAVRAFFMHGLGHLVGLDTHDVIGGVHIHSMLQGKERGLDMLDSRSGAGPSGRLFTGGHRAGDYQGGGDRSSTPLEKDMLITCEPGIYFNRAYVEWFLANNPDLAPYVDKTVLEKYYPVCGCRIEDCILVTGDGYENLTTAPKGEEMLRVINGN</sequence>
<protein>
    <recommendedName>
        <fullName evidence="5">Xaa-Pro aminopeptidase</fullName>
        <ecNumber evidence="5">3.4.11.9</ecNumber>
    </recommendedName>
    <alternativeName>
        <fullName evidence="12">Aminoacylproline aminopeptidase</fullName>
    </alternativeName>
    <alternativeName>
        <fullName evidence="13">Prolidase</fullName>
    </alternativeName>
</protein>
<dbReference type="InterPro" id="IPR029149">
    <property type="entry name" value="Creatin/AminoP/Spt16_N"/>
</dbReference>
<dbReference type="SUPFAM" id="SSF53092">
    <property type="entry name" value="Creatinase/prolidase N-terminal domain"/>
    <property type="match status" value="1"/>
</dbReference>
<dbReference type="Proteomes" id="UP001583177">
    <property type="component" value="Unassembled WGS sequence"/>
</dbReference>
<evidence type="ECO:0000256" key="12">
    <source>
        <dbReference type="ARBA" id="ARBA00030849"/>
    </source>
</evidence>
<evidence type="ECO:0000256" key="5">
    <source>
        <dbReference type="ARBA" id="ARBA00012574"/>
    </source>
</evidence>
<keyword evidence="6" id="KW-0031">Aminopeptidase</keyword>
<keyword evidence="9" id="KW-0378">Hydrolase</keyword>
<dbReference type="InterPro" id="IPR036005">
    <property type="entry name" value="Creatinase/aminopeptidase-like"/>
</dbReference>
<evidence type="ECO:0000256" key="6">
    <source>
        <dbReference type="ARBA" id="ARBA00022438"/>
    </source>
</evidence>
<dbReference type="Pfam" id="PF00557">
    <property type="entry name" value="Peptidase_M24"/>
    <property type="match status" value="1"/>
</dbReference>
<gene>
    <name evidence="15" type="ORF">Daus18300_003648</name>
</gene>
<evidence type="ECO:0000259" key="14">
    <source>
        <dbReference type="SMART" id="SM01011"/>
    </source>
</evidence>
<evidence type="ECO:0000256" key="4">
    <source>
        <dbReference type="ARBA" id="ARBA00008766"/>
    </source>
</evidence>
<evidence type="ECO:0000256" key="11">
    <source>
        <dbReference type="ARBA" id="ARBA00023211"/>
    </source>
</evidence>
<comment type="caution">
    <text evidence="15">The sequence shown here is derived from an EMBL/GenBank/DDBJ whole genome shotgun (WGS) entry which is preliminary data.</text>
</comment>
<keyword evidence="11" id="KW-0464">Manganese</keyword>
<reference evidence="15 16" key="1">
    <citation type="journal article" date="2024" name="IMA Fungus">
        <title>IMA Genome - F19 : A genome assembly and annotation guide to empower mycologists, including annotated draft genome sequences of Ceratocystis pirilliformis, Diaporthe australafricana, Fusarium ophioides, Paecilomyces lecythidis, and Sporothrix stenoceras.</title>
        <authorList>
            <person name="Aylward J."/>
            <person name="Wilson A.M."/>
            <person name="Visagie C.M."/>
            <person name="Spraker J."/>
            <person name="Barnes I."/>
            <person name="Buitendag C."/>
            <person name="Ceriani C."/>
            <person name="Del Mar Angel L."/>
            <person name="du Plessis D."/>
            <person name="Fuchs T."/>
            <person name="Gasser K."/>
            <person name="Kramer D."/>
            <person name="Li W."/>
            <person name="Munsamy K."/>
            <person name="Piso A."/>
            <person name="Price J.L."/>
            <person name="Sonnekus B."/>
            <person name="Thomas C."/>
            <person name="van der Nest A."/>
            <person name="van Dijk A."/>
            <person name="van Heerden A."/>
            <person name="van Vuuren N."/>
            <person name="Yilmaz N."/>
            <person name="Duong T.A."/>
            <person name="van der Merwe N.A."/>
            <person name="Wingfield M.J."/>
            <person name="Wingfield B.D."/>
        </authorList>
    </citation>
    <scope>NUCLEOTIDE SEQUENCE [LARGE SCALE GENOMIC DNA]</scope>
    <source>
        <strain evidence="15 16">CMW 18300</strain>
    </source>
</reference>
<name>A0ABR3XEC2_9PEZI</name>
<evidence type="ECO:0000256" key="13">
    <source>
        <dbReference type="ARBA" id="ARBA00032413"/>
    </source>
</evidence>
<dbReference type="Pfam" id="PF05195">
    <property type="entry name" value="AMP_N"/>
    <property type="match status" value="1"/>
</dbReference>
<evidence type="ECO:0000256" key="2">
    <source>
        <dbReference type="ARBA" id="ARBA00001936"/>
    </source>
</evidence>
<dbReference type="PANTHER" id="PTHR43226">
    <property type="entry name" value="XAA-PRO AMINOPEPTIDASE 3"/>
    <property type="match status" value="1"/>
</dbReference>
<keyword evidence="8" id="KW-0479">Metal-binding</keyword>
<dbReference type="SUPFAM" id="SSF55920">
    <property type="entry name" value="Creatinase/aminopeptidase"/>
    <property type="match status" value="1"/>
</dbReference>
<proteinExistence type="inferred from homology"/>
<keyword evidence="10" id="KW-0482">Metalloprotease</keyword>
<dbReference type="InterPro" id="IPR052433">
    <property type="entry name" value="X-Pro_dipept-like"/>
</dbReference>
<dbReference type="Gene3D" id="3.40.350.10">
    <property type="entry name" value="Creatinase/prolidase N-terminal domain"/>
    <property type="match status" value="1"/>
</dbReference>
<comment type="cofactor">
    <cofactor evidence="2">
        <name>Mn(2+)</name>
        <dbReference type="ChEBI" id="CHEBI:29035"/>
    </cofactor>
</comment>
<dbReference type="SMART" id="SM01011">
    <property type="entry name" value="AMP_N"/>
    <property type="match status" value="1"/>
</dbReference>
<dbReference type="InterPro" id="IPR007865">
    <property type="entry name" value="Aminopep_P_N"/>
</dbReference>
<dbReference type="Gene3D" id="3.90.230.10">
    <property type="entry name" value="Creatinase/methionine aminopeptidase superfamily"/>
    <property type="match status" value="1"/>
</dbReference>
<comment type="similarity">
    <text evidence="4">Belongs to the peptidase M24B family.</text>
</comment>
<dbReference type="CDD" id="cd01087">
    <property type="entry name" value="Prolidase"/>
    <property type="match status" value="1"/>
</dbReference>
<comment type="function">
    <text evidence="3">Catalyzes the removal of a penultimate prolyl residue from the N-termini of peptides.</text>
</comment>
<evidence type="ECO:0000256" key="3">
    <source>
        <dbReference type="ARBA" id="ARBA00002443"/>
    </source>
</evidence>
<keyword evidence="7" id="KW-0645">Protease</keyword>
<evidence type="ECO:0000256" key="1">
    <source>
        <dbReference type="ARBA" id="ARBA00001424"/>
    </source>
</evidence>
<dbReference type="EC" id="3.4.11.9" evidence="5"/>
<accession>A0ABR3XEC2</accession>
<feature type="domain" description="Aminopeptidase P N-terminal" evidence="14">
    <location>
        <begin position="23"/>
        <end position="159"/>
    </location>
</feature>
<dbReference type="PANTHER" id="PTHR43226:SF3">
    <property type="entry name" value="XAA-PRO AMINOPEPTIDASE AN0832-RELATED"/>
    <property type="match status" value="1"/>
</dbReference>
<evidence type="ECO:0000313" key="16">
    <source>
        <dbReference type="Proteomes" id="UP001583177"/>
    </source>
</evidence>
<dbReference type="InterPro" id="IPR000994">
    <property type="entry name" value="Pept_M24"/>
</dbReference>
<organism evidence="15 16">
    <name type="scientific">Diaporthe australafricana</name>
    <dbReference type="NCBI Taxonomy" id="127596"/>
    <lineage>
        <taxon>Eukaryota</taxon>
        <taxon>Fungi</taxon>
        <taxon>Dikarya</taxon>
        <taxon>Ascomycota</taxon>
        <taxon>Pezizomycotina</taxon>
        <taxon>Sordariomycetes</taxon>
        <taxon>Sordariomycetidae</taxon>
        <taxon>Diaporthales</taxon>
        <taxon>Diaporthaceae</taxon>
        <taxon>Diaporthe</taxon>
    </lineage>
</organism>
<evidence type="ECO:0000256" key="10">
    <source>
        <dbReference type="ARBA" id="ARBA00023049"/>
    </source>
</evidence>
<comment type="catalytic activity">
    <reaction evidence="1">
        <text>Release of any N-terminal amino acid, including proline, that is linked to proline, even from a dipeptide or tripeptide.</text>
        <dbReference type="EC" id="3.4.11.9"/>
    </reaction>
</comment>
<evidence type="ECO:0000256" key="9">
    <source>
        <dbReference type="ARBA" id="ARBA00022801"/>
    </source>
</evidence>
<evidence type="ECO:0000313" key="15">
    <source>
        <dbReference type="EMBL" id="KAL1874284.1"/>
    </source>
</evidence>
<evidence type="ECO:0000256" key="8">
    <source>
        <dbReference type="ARBA" id="ARBA00022723"/>
    </source>
</evidence>